<name>A0ABU1UXA0_9GAMM</name>
<evidence type="ECO:0000313" key="2">
    <source>
        <dbReference type="EMBL" id="MDR7089820.1"/>
    </source>
</evidence>
<evidence type="ECO:0000313" key="3">
    <source>
        <dbReference type="Proteomes" id="UP001253595"/>
    </source>
</evidence>
<protein>
    <submittedName>
        <fullName evidence="2">Uncharacterized protein</fullName>
    </submittedName>
</protein>
<comment type="caution">
    <text evidence="2">The sequence shown here is derived from an EMBL/GenBank/DDBJ whole genome shotgun (WGS) entry which is preliminary data.</text>
</comment>
<proteinExistence type="predicted"/>
<organism evidence="2 3">
    <name type="scientific">Cellvibrio fibrivorans</name>
    <dbReference type="NCBI Taxonomy" id="126350"/>
    <lineage>
        <taxon>Bacteria</taxon>
        <taxon>Pseudomonadati</taxon>
        <taxon>Pseudomonadota</taxon>
        <taxon>Gammaproteobacteria</taxon>
        <taxon>Cellvibrionales</taxon>
        <taxon>Cellvibrionaceae</taxon>
        <taxon>Cellvibrio</taxon>
    </lineage>
</organism>
<feature type="region of interest" description="Disordered" evidence="1">
    <location>
        <begin position="44"/>
        <end position="63"/>
    </location>
</feature>
<dbReference type="EMBL" id="JAVDVX010000003">
    <property type="protein sequence ID" value="MDR7089820.1"/>
    <property type="molecule type" value="Genomic_DNA"/>
</dbReference>
<sequence length="63" mass="6963">MSDMKDQLDALLARIRSPNTRKAGEAFFSADPLDLSVTYSPDNFVRLDAQPDPKPTNPPSKKS</sequence>
<dbReference type="RefSeq" id="WP_310071548.1">
    <property type="nucleotide sequence ID" value="NZ_JAVDVX010000003.1"/>
</dbReference>
<dbReference type="Proteomes" id="UP001253595">
    <property type="component" value="Unassembled WGS sequence"/>
</dbReference>
<keyword evidence="3" id="KW-1185">Reference proteome</keyword>
<feature type="compositionally biased region" description="Pro residues" evidence="1">
    <location>
        <begin position="52"/>
        <end position="63"/>
    </location>
</feature>
<evidence type="ECO:0000256" key="1">
    <source>
        <dbReference type="SAM" id="MobiDB-lite"/>
    </source>
</evidence>
<accession>A0ABU1UXA0</accession>
<reference evidence="2 3" key="1">
    <citation type="submission" date="2023-07" db="EMBL/GenBank/DDBJ databases">
        <title>Sorghum-associated microbial communities from plants grown in Nebraska, USA.</title>
        <authorList>
            <person name="Schachtman D."/>
        </authorList>
    </citation>
    <scope>NUCLEOTIDE SEQUENCE [LARGE SCALE GENOMIC DNA]</scope>
    <source>
        <strain evidence="2 3">BE190</strain>
    </source>
</reference>
<gene>
    <name evidence="2" type="ORF">J2X05_001842</name>
</gene>